<dbReference type="Pfam" id="PF12832">
    <property type="entry name" value="MFS_1_like"/>
    <property type="match status" value="1"/>
</dbReference>
<evidence type="ECO:0000313" key="8">
    <source>
        <dbReference type="Proteomes" id="UP001446871"/>
    </source>
</evidence>
<sequence>MQHQYSWSLFLPQSNLSPEIRIELLELSTRDFTWSILCKLVTYLLVGSPEMVESRPGLHAFELVNNNTGLSLFHNGEAQQQQQPGTGKEAPLTMDEEYGAAPDGGLKAWLVAAGGASVFFCCLGFAKSFGTFSQYYATYQPPPHKTTDDIAWIGSLNSFLQMAMGLFGGSDFDRWGAKHDEVLTILLFASAVLVPRLPPWTTSLWRADALRDARFLLVVATFFFASIGMFTPLFYLPTYTVARGVEATMAGYLLAIPNAASTFGRVIPGVLADRYGRINALATGCFVALSFKLLTPEGLLGKV</sequence>
<dbReference type="Proteomes" id="UP001446871">
    <property type="component" value="Unassembled WGS sequence"/>
</dbReference>
<evidence type="ECO:0000256" key="2">
    <source>
        <dbReference type="ARBA" id="ARBA00022692"/>
    </source>
</evidence>
<dbReference type="InterPro" id="IPR036259">
    <property type="entry name" value="MFS_trans_sf"/>
</dbReference>
<keyword evidence="8" id="KW-1185">Reference proteome</keyword>
<evidence type="ECO:0000256" key="3">
    <source>
        <dbReference type="ARBA" id="ARBA00022989"/>
    </source>
</evidence>
<dbReference type="EMBL" id="JAQQWM010000001">
    <property type="protein sequence ID" value="KAK8082703.1"/>
    <property type="molecule type" value="Genomic_DNA"/>
</dbReference>
<evidence type="ECO:0000256" key="4">
    <source>
        <dbReference type="ARBA" id="ARBA00023136"/>
    </source>
</evidence>
<protein>
    <submittedName>
        <fullName evidence="7">MFS general substrate transporter</fullName>
    </submittedName>
</protein>
<accession>A0ABR1WGX2</accession>
<reference evidence="7 8" key="1">
    <citation type="submission" date="2023-01" db="EMBL/GenBank/DDBJ databases">
        <title>Analysis of 21 Apiospora genomes using comparative genomics revels a genus with tremendous synthesis potential of carbohydrate active enzymes and secondary metabolites.</title>
        <authorList>
            <person name="Sorensen T."/>
        </authorList>
    </citation>
    <scope>NUCLEOTIDE SEQUENCE [LARGE SCALE GENOMIC DNA]</scope>
    <source>
        <strain evidence="7 8">CBS 83171</strain>
    </source>
</reference>
<keyword evidence="3 5" id="KW-1133">Transmembrane helix</keyword>
<feature type="transmembrane region" description="Helical" evidence="5">
    <location>
        <begin position="213"/>
        <end position="236"/>
    </location>
</feature>
<feature type="transmembrane region" description="Helical" evidence="5">
    <location>
        <begin position="108"/>
        <end position="130"/>
    </location>
</feature>
<comment type="caution">
    <text evidence="7">The sequence shown here is derived from an EMBL/GenBank/DDBJ whole genome shotgun (WGS) entry which is preliminary data.</text>
</comment>
<proteinExistence type="predicted"/>
<keyword evidence="2 5" id="KW-0812">Transmembrane</keyword>
<gene>
    <name evidence="7" type="ORF">PG996_001484</name>
</gene>
<feature type="domain" description="Major facilitator superfamily associated" evidence="6">
    <location>
        <begin position="222"/>
        <end position="288"/>
    </location>
</feature>
<name>A0ABR1WGX2_9PEZI</name>
<dbReference type="SUPFAM" id="SSF103473">
    <property type="entry name" value="MFS general substrate transporter"/>
    <property type="match status" value="2"/>
</dbReference>
<evidence type="ECO:0000259" key="6">
    <source>
        <dbReference type="Pfam" id="PF12832"/>
    </source>
</evidence>
<evidence type="ECO:0000313" key="7">
    <source>
        <dbReference type="EMBL" id="KAK8082703.1"/>
    </source>
</evidence>
<dbReference type="InterPro" id="IPR050327">
    <property type="entry name" value="Proton-linked_MCT"/>
</dbReference>
<dbReference type="Gene3D" id="1.20.1250.20">
    <property type="entry name" value="MFS general substrate transporter like domains"/>
    <property type="match status" value="1"/>
</dbReference>
<evidence type="ECO:0000256" key="5">
    <source>
        <dbReference type="SAM" id="Phobius"/>
    </source>
</evidence>
<organism evidence="7 8">
    <name type="scientific">Apiospora saccharicola</name>
    <dbReference type="NCBI Taxonomy" id="335842"/>
    <lineage>
        <taxon>Eukaryota</taxon>
        <taxon>Fungi</taxon>
        <taxon>Dikarya</taxon>
        <taxon>Ascomycota</taxon>
        <taxon>Pezizomycotina</taxon>
        <taxon>Sordariomycetes</taxon>
        <taxon>Xylariomycetidae</taxon>
        <taxon>Amphisphaeriales</taxon>
        <taxon>Apiosporaceae</taxon>
        <taxon>Apiospora</taxon>
    </lineage>
</organism>
<dbReference type="PANTHER" id="PTHR11360:SF319">
    <property type="entry name" value="MAJOR FACILITATOR SUPERFAMILY (MFS) PROFILE DOMAIN-CONTAINING PROTEIN"/>
    <property type="match status" value="1"/>
</dbReference>
<comment type="subcellular location">
    <subcellularLocation>
        <location evidence="1">Membrane</location>
        <topology evidence="1">Multi-pass membrane protein</topology>
    </subcellularLocation>
</comment>
<evidence type="ECO:0000256" key="1">
    <source>
        <dbReference type="ARBA" id="ARBA00004141"/>
    </source>
</evidence>
<dbReference type="InterPro" id="IPR024989">
    <property type="entry name" value="MFS_assoc_dom"/>
</dbReference>
<keyword evidence="4 5" id="KW-0472">Membrane</keyword>
<dbReference type="PANTHER" id="PTHR11360">
    <property type="entry name" value="MONOCARBOXYLATE TRANSPORTER"/>
    <property type="match status" value="1"/>
</dbReference>